<evidence type="ECO:0000256" key="2">
    <source>
        <dbReference type="SAM" id="Phobius"/>
    </source>
</evidence>
<keyword evidence="4" id="KW-1185">Reference proteome</keyword>
<feature type="transmembrane region" description="Helical" evidence="2">
    <location>
        <begin position="20"/>
        <end position="42"/>
    </location>
</feature>
<dbReference type="Proteomes" id="UP000283530">
    <property type="component" value="Unassembled WGS sequence"/>
</dbReference>
<feature type="compositionally biased region" description="Polar residues" evidence="1">
    <location>
        <begin position="119"/>
        <end position="130"/>
    </location>
</feature>
<comment type="caution">
    <text evidence="3">The sequence shown here is derived from an EMBL/GenBank/DDBJ whole genome shotgun (WGS) entry which is preliminary data.</text>
</comment>
<evidence type="ECO:0000313" key="3">
    <source>
        <dbReference type="EMBL" id="RWR85619.1"/>
    </source>
</evidence>
<dbReference type="AlphaFoldDB" id="A0A443P4D4"/>
<dbReference type="EMBL" id="QPKB01000005">
    <property type="protein sequence ID" value="RWR85619.1"/>
    <property type="molecule type" value="Genomic_DNA"/>
</dbReference>
<dbReference type="PANTHER" id="PTHR33237">
    <property type="entry name" value="F2P16.13 PROTEIN-RELATED"/>
    <property type="match status" value="1"/>
</dbReference>
<keyword evidence="2" id="KW-0812">Transmembrane</keyword>
<evidence type="ECO:0008006" key="5">
    <source>
        <dbReference type="Google" id="ProtNLM"/>
    </source>
</evidence>
<reference evidence="3 4" key="1">
    <citation type="journal article" date="2019" name="Nat. Plants">
        <title>Stout camphor tree genome fills gaps in understanding of flowering plant genome evolution.</title>
        <authorList>
            <person name="Chaw S.M."/>
            <person name="Liu Y.C."/>
            <person name="Wu Y.W."/>
            <person name="Wang H.Y."/>
            <person name="Lin C.I."/>
            <person name="Wu C.S."/>
            <person name="Ke H.M."/>
            <person name="Chang L.Y."/>
            <person name="Hsu C.Y."/>
            <person name="Yang H.T."/>
            <person name="Sudianto E."/>
            <person name="Hsu M.H."/>
            <person name="Wu K.P."/>
            <person name="Wang L.N."/>
            <person name="Leebens-Mack J.H."/>
            <person name="Tsai I.J."/>
        </authorList>
    </citation>
    <scope>NUCLEOTIDE SEQUENCE [LARGE SCALE GENOMIC DNA]</scope>
    <source>
        <strain evidence="4">cv. Chaw 1501</strain>
        <tissue evidence="3">Young leaves</tissue>
    </source>
</reference>
<proteinExistence type="predicted"/>
<evidence type="ECO:0000256" key="1">
    <source>
        <dbReference type="SAM" id="MobiDB-lite"/>
    </source>
</evidence>
<accession>A0A443P4D4</accession>
<keyword evidence="2" id="KW-0472">Membrane</keyword>
<dbReference type="PANTHER" id="PTHR33237:SF31">
    <property type="entry name" value="F2P16.13 PROTEIN"/>
    <property type="match status" value="1"/>
</dbReference>
<feature type="region of interest" description="Disordered" evidence="1">
    <location>
        <begin position="119"/>
        <end position="142"/>
    </location>
</feature>
<organism evidence="3 4">
    <name type="scientific">Cinnamomum micranthum f. kanehirae</name>
    <dbReference type="NCBI Taxonomy" id="337451"/>
    <lineage>
        <taxon>Eukaryota</taxon>
        <taxon>Viridiplantae</taxon>
        <taxon>Streptophyta</taxon>
        <taxon>Embryophyta</taxon>
        <taxon>Tracheophyta</taxon>
        <taxon>Spermatophyta</taxon>
        <taxon>Magnoliopsida</taxon>
        <taxon>Magnoliidae</taxon>
        <taxon>Laurales</taxon>
        <taxon>Lauraceae</taxon>
        <taxon>Cinnamomum</taxon>
    </lineage>
</organism>
<gene>
    <name evidence="3" type="ORF">CKAN_01449000</name>
</gene>
<protein>
    <recommendedName>
        <fullName evidence="5">Transmembrane protein</fullName>
    </recommendedName>
</protein>
<evidence type="ECO:0000313" key="4">
    <source>
        <dbReference type="Proteomes" id="UP000283530"/>
    </source>
</evidence>
<keyword evidence="2" id="KW-1133">Transmembrane helix</keyword>
<sequence length="142" mass="16152">MTRLLHDLPMGHFTSFPSTMTIFFVVVAVFAVSSITSFLCASHKHVRSQRYRDGFHFSTTDHRINSDLGSISSKALLMAKMISWRKGGEEEDAVWKKTIMMGERCRPLDFSGRIDYDTEGNQIPQVPQRSPHQRDCTALVKS</sequence>
<dbReference type="OrthoDB" id="674685at2759"/>
<name>A0A443P4D4_9MAGN</name>